<evidence type="ECO:0000313" key="2">
    <source>
        <dbReference type="Proteomes" id="UP000560069"/>
    </source>
</evidence>
<protein>
    <submittedName>
        <fullName evidence="1">Uncharacterized protein</fullName>
    </submittedName>
</protein>
<dbReference type="EMBL" id="JACCFQ010000001">
    <property type="protein sequence ID" value="NYJ15825.1"/>
    <property type="molecule type" value="Genomic_DNA"/>
</dbReference>
<sequence length="37" mass="3802">MTLLGFEVVPVGGGLLAARPTLGCSTDVTIGERRTIT</sequence>
<name>A0A7Z0E681_9MICC</name>
<evidence type="ECO:0000313" key="1">
    <source>
        <dbReference type="EMBL" id="NYJ15825.1"/>
    </source>
</evidence>
<accession>A0A7Z0E681</accession>
<dbReference type="AlphaFoldDB" id="A0A7Z0E681"/>
<organism evidence="1 2">
    <name type="scientific">Nesterenkonia sandarakina</name>
    <dbReference type="NCBI Taxonomy" id="272918"/>
    <lineage>
        <taxon>Bacteria</taxon>
        <taxon>Bacillati</taxon>
        <taxon>Actinomycetota</taxon>
        <taxon>Actinomycetes</taxon>
        <taxon>Micrococcales</taxon>
        <taxon>Micrococcaceae</taxon>
        <taxon>Nesterenkonia</taxon>
    </lineage>
</organism>
<reference evidence="1 2" key="1">
    <citation type="submission" date="2020-07" db="EMBL/GenBank/DDBJ databases">
        <title>Sequencing the genomes of 1000 actinobacteria strains.</title>
        <authorList>
            <person name="Klenk H.-P."/>
        </authorList>
    </citation>
    <scope>NUCLEOTIDE SEQUENCE [LARGE SCALE GENOMIC DNA]</scope>
    <source>
        <strain evidence="1 2">DSM 15664</strain>
    </source>
</reference>
<proteinExistence type="predicted"/>
<comment type="caution">
    <text evidence="1">The sequence shown here is derived from an EMBL/GenBank/DDBJ whole genome shotgun (WGS) entry which is preliminary data.</text>
</comment>
<gene>
    <name evidence="1" type="ORF">HNR11_000359</name>
</gene>
<dbReference type="Proteomes" id="UP000560069">
    <property type="component" value="Unassembled WGS sequence"/>
</dbReference>
<keyword evidence="2" id="KW-1185">Reference proteome</keyword>